<evidence type="ECO:0000313" key="18">
    <source>
        <dbReference type="Proteomes" id="UP000069205"/>
    </source>
</evidence>
<dbReference type="SMART" id="SM00382">
    <property type="entry name" value="AAA"/>
    <property type="match status" value="1"/>
</dbReference>
<evidence type="ECO:0000256" key="7">
    <source>
        <dbReference type="ARBA" id="ARBA00022795"/>
    </source>
</evidence>
<keyword evidence="8" id="KW-0653">Protein transport</keyword>
<dbReference type="InterPro" id="IPR000897">
    <property type="entry name" value="SRP54_GTPase_dom"/>
</dbReference>
<dbReference type="OrthoDB" id="9778554at2"/>
<dbReference type="Proteomes" id="UP000069205">
    <property type="component" value="Chromosome"/>
</dbReference>
<evidence type="ECO:0000313" key="17">
    <source>
        <dbReference type="EMBL" id="ALA58610.1"/>
    </source>
</evidence>
<dbReference type="AlphaFoldDB" id="A0A0K2GCC7"/>
<dbReference type="GO" id="GO:0005886">
    <property type="term" value="C:plasma membrane"/>
    <property type="evidence" value="ECO:0007669"/>
    <property type="project" value="UniProtKB-SubCell"/>
</dbReference>
<keyword evidence="17" id="KW-0969">Cilium</keyword>
<evidence type="ECO:0000256" key="1">
    <source>
        <dbReference type="ARBA" id="ARBA00004413"/>
    </source>
</evidence>
<keyword evidence="18" id="KW-1185">Reference proteome</keyword>
<dbReference type="Pfam" id="PF00448">
    <property type="entry name" value="SRP54"/>
    <property type="match status" value="1"/>
</dbReference>
<evidence type="ECO:0000256" key="13">
    <source>
        <dbReference type="NCBIfam" id="TIGR03499"/>
    </source>
</evidence>
<sequence>MKVKTFHALTMQDAIRAIKDELGPDAIILSSKEVQEGGRLLRLFNKPVLEVMAAAEEPHPEAVHRTVSAPPKAADVPPSAAAPDPPLAPVSAFQETLASLLKPSSAAAEAPAPRSTGGRPTAGWKAQRLGRLRTELHDLCNLLGASLPPEAQSLGGRLSGDVATCCRSLIAQGIRPSTAESLGRELHALVDGRPTLSREAVQEGMRTVLARRIRVSGPLLAGTGDRTVTLLLGPSGSGKTTAVTKLAAHYRLEEKKSVALVTFDTYRQASVEQLRMYANVLGVPFASALSARQVYEGLKRQSQAELVLIDLPGAGPEEVAAAQELHQLLKDDAALDVHLVVPASMREQDLFRIYDRVSTLPLLRLFFTKLDETASFGGLFELMHQTGAPLSYWSAGQRVPEDLEIATPERLASFLTAQHYQIPQSHEPLAPALTRMNPVAAATAPNER</sequence>
<dbReference type="STRING" id="42253.NITMOv2_2194"/>
<dbReference type="SMART" id="SM00962">
    <property type="entry name" value="SRP54"/>
    <property type="match status" value="1"/>
</dbReference>
<feature type="compositionally biased region" description="Low complexity" evidence="14">
    <location>
        <begin position="102"/>
        <end position="113"/>
    </location>
</feature>
<dbReference type="Gene3D" id="3.40.50.300">
    <property type="entry name" value="P-loop containing nucleotide triphosphate hydrolases"/>
    <property type="match status" value="1"/>
</dbReference>
<keyword evidence="6" id="KW-0547">Nucleotide-binding</keyword>
<evidence type="ECO:0000259" key="15">
    <source>
        <dbReference type="SMART" id="SM00382"/>
    </source>
</evidence>
<dbReference type="GO" id="GO:0015031">
    <property type="term" value="P:protein transport"/>
    <property type="evidence" value="ECO:0007669"/>
    <property type="project" value="UniProtKB-KW"/>
</dbReference>
<evidence type="ECO:0000259" key="16">
    <source>
        <dbReference type="SMART" id="SM00962"/>
    </source>
</evidence>
<comment type="function">
    <text evidence="12">Necessary for flagellar biosynthesis. May be involved in translocation of the flagellum.</text>
</comment>
<dbReference type="KEGG" id="nmv:NITMOv2_2194"/>
<dbReference type="GO" id="GO:0005047">
    <property type="term" value="F:signal recognition particle binding"/>
    <property type="evidence" value="ECO:0007669"/>
    <property type="project" value="TreeGrafter"/>
</dbReference>
<evidence type="ECO:0000256" key="8">
    <source>
        <dbReference type="ARBA" id="ARBA00022927"/>
    </source>
</evidence>
<dbReference type="GO" id="GO:0006614">
    <property type="term" value="P:SRP-dependent cotranslational protein targeting to membrane"/>
    <property type="evidence" value="ECO:0007669"/>
    <property type="project" value="UniProtKB-UniRule"/>
</dbReference>
<keyword evidence="4" id="KW-0813">Transport</keyword>
<feature type="domain" description="AAA+ ATPase" evidence="15">
    <location>
        <begin position="225"/>
        <end position="390"/>
    </location>
</feature>
<dbReference type="GO" id="GO:0005525">
    <property type="term" value="F:GTP binding"/>
    <property type="evidence" value="ECO:0007669"/>
    <property type="project" value="UniProtKB-UniRule"/>
</dbReference>
<comment type="similarity">
    <text evidence="2">Belongs to the GTP-binding SRP family.</text>
</comment>
<keyword evidence="7" id="KW-1005">Bacterial flagellum biogenesis</keyword>
<feature type="region of interest" description="Disordered" evidence="14">
    <location>
        <begin position="102"/>
        <end position="124"/>
    </location>
</feature>
<dbReference type="CDD" id="cd17873">
    <property type="entry name" value="FlhF"/>
    <property type="match status" value="1"/>
</dbReference>
<gene>
    <name evidence="17" type="ORF">NITMOv2_2194</name>
</gene>
<dbReference type="InterPro" id="IPR047040">
    <property type="entry name" value="FlhF__GTPase_dom"/>
</dbReference>
<dbReference type="PANTHER" id="PTHR43134">
    <property type="entry name" value="SIGNAL RECOGNITION PARTICLE RECEPTOR SUBUNIT ALPHA"/>
    <property type="match status" value="1"/>
</dbReference>
<evidence type="ECO:0000256" key="10">
    <source>
        <dbReference type="ARBA" id="ARBA00023136"/>
    </source>
</evidence>
<evidence type="ECO:0000256" key="12">
    <source>
        <dbReference type="ARBA" id="ARBA00025337"/>
    </source>
</evidence>
<organism evidence="17 18">
    <name type="scientific">Nitrospira moscoviensis</name>
    <dbReference type="NCBI Taxonomy" id="42253"/>
    <lineage>
        <taxon>Bacteria</taxon>
        <taxon>Pseudomonadati</taxon>
        <taxon>Nitrospirota</taxon>
        <taxon>Nitrospiria</taxon>
        <taxon>Nitrospirales</taxon>
        <taxon>Nitrospiraceae</taxon>
        <taxon>Nitrospira</taxon>
    </lineage>
</organism>
<evidence type="ECO:0000256" key="3">
    <source>
        <dbReference type="ARBA" id="ARBA00014919"/>
    </source>
</evidence>
<comment type="subcellular location">
    <subcellularLocation>
        <location evidence="1">Cell membrane</location>
        <topology evidence="1">Peripheral membrane protein</topology>
        <orientation evidence="1">Cytoplasmic side</orientation>
    </subcellularLocation>
</comment>
<dbReference type="GO" id="GO:0003924">
    <property type="term" value="F:GTPase activity"/>
    <property type="evidence" value="ECO:0007669"/>
    <property type="project" value="UniProtKB-UniRule"/>
</dbReference>
<dbReference type="InterPro" id="IPR020006">
    <property type="entry name" value="FlhF"/>
</dbReference>
<keyword evidence="9" id="KW-0342">GTP-binding</keyword>
<reference evidence="17 18" key="1">
    <citation type="journal article" date="2015" name="Proc. Natl. Acad. Sci. U.S.A.">
        <title>Expanded metabolic versatility of ubiquitous nitrite-oxidizing bacteria from the genus Nitrospira.</title>
        <authorList>
            <person name="Koch H."/>
            <person name="Lucker S."/>
            <person name="Albertsen M."/>
            <person name="Kitzinger K."/>
            <person name="Herbold C."/>
            <person name="Spieck E."/>
            <person name="Nielsen P.H."/>
            <person name="Wagner M."/>
            <person name="Daims H."/>
        </authorList>
    </citation>
    <scope>NUCLEOTIDE SEQUENCE [LARGE SCALE GENOMIC DNA]</scope>
    <source>
        <strain evidence="17 18">NSP M-1</strain>
    </source>
</reference>
<evidence type="ECO:0000256" key="11">
    <source>
        <dbReference type="ARBA" id="ARBA00023225"/>
    </source>
</evidence>
<evidence type="ECO:0000256" key="14">
    <source>
        <dbReference type="SAM" id="MobiDB-lite"/>
    </source>
</evidence>
<dbReference type="NCBIfam" id="TIGR03499">
    <property type="entry name" value="FlhF"/>
    <property type="match status" value="1"/>
</dbReference>
<dbReference type="RefSeq" id="WP_053379756.1">
    <property type="nucleotide sequence ID" value="NZ_CP011801.1"/>
</dbReference>
<dbReference type="InterPro" id="IPR027417">
    <property type="entry name" value="P-loop_NTPase"/>
</dbReference>
<feature type="compositionally biased region" description="Low complexity" evidence="14">
    <location>
        <begin position="68"/>
        <end position="82"/>
    </location>
</feature>
<feature type="domain" description="SRP54-type proteins GTP-binding" evidence="16">
    <location>
        <begin position="226"/>
        <end position="417"/>
    </location>
</feature>
<dbReference type="PANTHER" id="PTHR43134:SF3">
    <property type="entry name" value="FLAGELLAR BIOSYNTHESIS PROTEIN FLHF"/>
    <property type="match status" value="1"/>
</dbReference>
<dbReference type="SUPFAM" id="SSF52540">
    <property type="entry name" value="P-loop containing nucleoside triphosphate hydrolases"/>
    <property type="match status" value="1"/>
</dbReference>
<keyword evidence="17" id="KW-0282">Flagellum</keyword>
<dbReference type="PATRIC" id="fig|42253.5.peg.2161"/>
<name>A0A0K2GCC7_NITMO</name>
<evidence type="ECO:0000256" key="9">
    <source>
        <dbReference type="ARBA" id="ARBA00023134"/>
    </source>
</evidence>
<keyword evidence="10" id="KW-0472">Membrane</keyword>
<keyword evidence="5" id="KW-1003">Cell membrane</keyword>
<dbReference type="FunFam" id="3.40.50.300:FF:000695">
    <property type="entry name" value="Flagellar biosynthesis regulator FlhF"/>
    <property type="match status" value="1"/>
</dbReference>
<dbReference type="EMBL" id="CP011801">
    <property type="protein sequence ID" value="ALA58610.1"/>
    <property type="molecule type" value="Genomic_DNA"/>
</dbReference>
<evidence type="ECO:0000256" key="5">
    <source>
        <dbReference type="ARBA" id="ARBA00022475"/>
    </source>
</evidence>
<dbReference type="GO" id="GO:0044781">
    <property type="term" value="P:bacterial-type flagellum organization"/>
    <property type="evidence" value="ECO:0007669"/>
    <property type="project" value="UniProtKB-UniRule"/>
</dbReference>
<protein>
    <recommendedName>
        <fullName evidence="3 13">Flagellar biosynthesis protein FlhF</fullName>
    </recommendedName>
</protein>
<accession>A0A0K2GCC7</accession>
<dbReference type="Gene3D" id="1.20.120.1380">
    <property type="entry name" value="Flagellar FlhF biosynthesis protein, N domain"/>
    <property type="match status" value="1"/>
</dbReference>
<evidence type="ECO:0000256" key="2">
    <source>
        <dbReference type="ARBA" id="ARBA00008531"/>
    </source>
</evidence>
<feature type="region of interest" description="Disordered" evidence="14">
    <location>
        <begin position="68"/>
        <end position="88"/>
    </location>
</feature>
<evidence type="ECO:0000256" key="4">
    <source>
        <dbReference type="ARBA" id="ARBA00022448"/>
    </source>
</evidence>
<keyword evidence="17" id="KW-0966">Cell projection</keyword>
<dbReference type="InterPro" id="IPR003593">
    <property type="entry name" value="AAA+_ATPase"/>
</dbReference>
<keyword evidence="11" id="KW-1006">Bacterial flagellum protein export</keyword>
<proteinExistence type="inferred from homology"/>
<evidence type="ECO:0000256" key="6">
    <source>
        <dbReference type="ARBA" id="ARBA00022741"/>
    </source>
</evidence>